<evidence type="ECO:0000313" key="2">
    <source>
        <dbReference type="Proteomes" id="UP000002985"/>
    </source>
</evidence>
<dbReference type="Proteomes" id="UP000002985">
    <property type="component" value="Unassembled WGS sequence"/>
</dbReference>
<proteinExistence type="predicted"/>
<evidence type="ECO:0000313" key="1">
    <source>
        <dbReference type="EMBL" id="GAB62415.1"/>
    </source>
</evidence>
<keyword evidence="2" id="KW-1185">Reference proteome</keyword>
<protein>
    <submittedName>
        <fullName evidence="1">Uncharacterized protein</fullName>
    </submittedName>
</protein>
<name>I3IL20_9BACT</name>
<dbReference type="EMBL" id="BAFH01000003">
    <property type="protein sequence ID" value="GAB62415.1"/>
    <property type="molecule type" value="Genomic_DNA"/>
</dbReference>
<sequence length="121" mass="14531">MYGINFLLFSHLNNSFYIQVSSDRLFALTNLIRFISFKSMKRKAVFVGIYCYSSNTKFMRCPADPYRYLTTVGNEKLFKFPDFHKKPLHIIYRKIHRILKISCENNLFKIDILYTINYCMQ</sequence>
<organism evidence="1 2">
    <name type="scientific">Candidatus Jettenia caeni</name>
    <dbReference type="NCBI Taxonomy" id="247490"/>
    <lineage>
        <taxon>Bacteria</taxon>
        <taxon>Pseudomonadati</taxon>
        <taxon>Planctomycetota</taxon>
        <taxon>Candidatus Brocadiia</taxon>
        <taxon>Candidatus Brocadiales</taxon>
        <taxon>Candidatus Brocadiaceae</taxon>
        <taxon>Candidatus Jettenia</taxon>
    </lineage>
</organism>
<accession>I3IL20</accession>
<comment type="caution">
    <text evidence="1">The sequence shown here is derived from an EMBL/GenBank/DDBJ whole genome shotgun (WGS) entry which is preliminary data.</text>
</comment>
<dbReference type="AlphaFoldDB" id="I3IL20"/>
<reference evidence="1 2" key="1">
    <citation type="journal article" date="2012" name="FEBS Lett.">
        <title>Anammox organism KSU-1 expresses a NirK-type copper-containing nitrite reductase instead of a NirS-type with cytochrome cd1.</title>
        <authorList>
            <person name="Hira D."/>
            <person name="Toh H."/>
            <person name="Migita C.T."/>
            <person name="Okubo H."/>
            <person name="Nishiyama T."/>
            <person name="Hattori M."/>
            <person name="Furukawa K."/>
            <person name="Fujii T."/>
        </authorList>
    </citation>
    <scope>NUCLEOTIDE SEQUENCE [LARGE SCALE GENOMIC DNA]</scope>
</reference>
<gene>
    <name evidence="1" type="ORF">KSU1_C0819</name>
</gene>